<dbReference type="OrthoDB" id="27188at2157"/>
<protein>
    <submittedName>
        <fullName evidence="1">Uncharacterized protein</fullName>
    </submittedName>
</protein>
<dbReference type="RefSeq" id="WP_012350117.1">
    <property type="nucleotide sequence ID" value="NC_010525.1"/>
</dbReference>
<sequence length="73" mass="8416">MYRVLANKREGRILVTGKEKDLELLAEGWDLLLESLDWEEAFEYALEIAGDDVVEWYYDEAVKKKHLAGLVAS</sequence>
<organism evidence="1 2">
    <name type="scientific">Pyrobaculum neutrophilum (strain DSM 2338 / JCM 9278 / NBRC 100436 / V24Sta)</name>
    <name type="common">Thermoproteus neutrophilus</name>
    <dbReference type="NCBI Taxonomy" id="444157"/>
    <lineage>
        <taxon>Archaea</taxon>
        <taxon>Thermoproteota</taxon>
        <taxon>Thermoprotei</taxon>
        <taxon>Thermoproteales</taxon>
        <taxon>Thermoproteaceae</taxon>
        <taxon>Pyrobaculum</taxon>
    </lineage>
</organism>
<dbReference type="GeneID" id="6164609"/>
<gene>
    <name evidence="1" type="ordered locus">Tneu_0758</name>
</gene>
<dbReference type="KEGG" id="tne:Tneu_0758"/>
<proteinExistence type="predicted"/>
<dbReference type="AlphaFoldDB" id="B1YD34"/>
<name>B1YD34_PYRNV</name>
<evidence type="ECO:0000313" key="1">
    <source>
        <dbReference type="EMBL" id="ACB39697.1"/>
    </source>
</evidence>
<dbReference type="eggNOG" id="arCOG03750">
    <property type="taxonomic scope" value="Archaea"/>
</dbReference>
<evidence type="ECO:0000313" key="2">
    <source>
        <dbReference type="Proteomes" id="UP000001694"/>
    </source>
</evidence>
<dbReference type="EMBL" id="CP001014">
    <property type="protein sequence ID" value="ACB39697.1"/>
    <property type="molecule type" value="Genomic_DNA"/>
</dbReference>
<accession>B1YD34</accession>
<dbReference type="Proteomes" id="UP000001694">
    <property type="component" value="Chromosome"/>
</dbReference>
<keyword evidence="2" id="KW-1185">Reference proteome</keyword>
<dbReference type="HOGENOM" id="CLU_187360_0_0_2"/>
<reference evidence="1" key="1">
    <citation type="submission" date="2008-03" db="EMBL/GenBank/DDBJ databases">
        <title>Complete sequence of Thermoproteus neutrophilus V24Sta.</title>
        <authorList>
            <consortium name="US DOE Joint Genome Institute"/>
            <person name="Copeland A."/>
            <person name="Lucas S."/>
            <person name="Lapidus A."/>
            <person name="Glavina del Rio T."/>
            <person name="Dalin E."/>
            <person name="Tice H."/>
            <person name="Bruce D."/>
            <person name="Goodwin L."/>
            <person name="Pitluck S."/>
            <person name="Sims D."/>
            <person name="Brettin T."/>
            <person name="Detter J.C."/>
            <person name="Han C."/>
            <person name="Kuske C.R."/>
            <person name="Schmutz J."/>
            <person name="Larimer F."/>
            <person name="Land M."/>
            <person name="Hauser L."/>
            <person name="Kyrpides N."/>
            <person name="Mikhailova N."/>
            <person name="Biddle J.F."/>
            <person name="Zhang Z."/>
            <person name="Fitz-Gibbon S.T."/>
            <person name="Lowe T.M."/>
            <person name="Saltikov C."/>
            <person name="House C.H."/>
            <person name="Richardson P."/>
        </authorList>
    </citation>
    <scope>NUCLEOTIDE SEQUENCE [LARGE SCALE GENOMIC DNA]</scope>
    <source>
        <strain evidence="1">V24Sta</strain>
    </source>
</reference>